<evidence type="ECO:0000313" key="7">
    <source>
        <dbReference type="RefSeq" id="XP_013076981.1"/>
    </source>
</evidence>
<dbReference type="STRING" id="6526.A0A2C9JHP5"/>
<dbReference type="Pfam" id="PF00106">
    <property type="entry name" value="adh_short"/>
    <property type="match status" value="1"/>
</dbReference>
<dbReference type="InterPro" id="IPR036291">
    <property type="entry name" value="NAD(P)-bd_dom_sf"/>
</dbReference>
<dbReference type="OrthoDB" id="1933717at2759"/>
<evidence type="ECO:0000313" key="6">
    <source>
        <dbReference type="Proteomes" id="UP001165740"/>
    </source>
</evidence>
<dbReference type="VEuPathDB" id="VectorBase:BGLAX_035425"/>
<dbReference type="Proteomes" id="UP000076420">
    <property type="component" value="Unassembled WGS sequence"/>
</dbReference>
<keyword evidence="2" id="KW-0560">Oxidoreductase</keyword>
<dbReference type="InterPro" id="IPR002347">
    <property type="entry name" value="SDR_fam"/>
</dbReference>
<keyword evidence="6" id="KW-1185">Reference proteome</keyword>
<dbReference type="EnsemblMetazoa" id="BGLB002663-RD">
    <property type="protein sequence ID" value="BGLB002663-PD"/>
    <property type="gene ID" value="BGLB002663"/>
</dbReference>
<evidence type="ECO:0000256" key="1">
    <source>
        <dbReference type="ARBA" id="ARBA00006484"/>
    </source>
</evidence>
<dbReference type="Proteomes" id="UP001165740">
    <property type="component" value="Chromosome 2"/>
</dbReference>
<organism evidence="4 5">
    <name type="scientific">Biomphalaria glabrata</name>
    <name type="common">Bloodfluke planorb</name>
    <name type="synonym">Freshwater snail</name>
    <dbReference type="NCBI Taxonomy" id="6526"/>
    <lineage>
        <taxon>Eukaryota</taxon>
        <taxon>Metazoa</taxon>
        <taxon>Spiralia</taxon>
        <taxon>Lophotrochozoa</taxon>
        <taxon>Mollusca</taxon>
        <taxon>Gastropoda</taxon>
        <taxon>Heterobranchia</taxon>
        <taxon>Euthyneura</taxon>
        <taxon>Panpulmonata</taxon>
        <taxon>Hygrophila</taxon>
        <taxon>Lymnaeoidea</taxon>
        <taxon>Planorbidae</taxon>
        <taxon>Biomphalaria</taxon>
    </lineage>
</organism>
<dbReference type="RefSeq" id="XP_013076981.1">
    <property type="nucleotide sequence ID" value="XM_013221527.2"/>
</dbReference>
<dbReference type="PRINTS" id="PR00081">
    <property type="entry name" value="GDHRDH"/>
</dbReference>
<accession>A0A2C9JHP5</accession>
<evidence type="ECO:0000256" key="2">
    <source>
        <dbReference type="ARBA" id="ARBA00023002"/>
    </source>
</evidence>
<dbReference type="PANTHER" id="PTHR43115">
    <property type="entry name" value="DEHYDROGENASE/REDUCTASE SDR FAMILY MEMBER 11"/>
    <property type="match status" value="1"/>
</dbReference>
<evidence type="ECO:0000313" key="4">
    <source>
        <dbReference type="EnsemblMetazoa" id="BGLB002663-PD"/>
    </source>
</evidence>
<evidence type="ECO:0000313" key="5">
    <source>
        <dbReference type="Proteomes" id="UP000076420"/>
    </source>
</evidence>
<reference evidence="7" key="2">
    <citation type="submission" date="2025-04" db="UniProtKB">
        <authorList>
            <consortium name="RefSeq"/>
        </authorList>
    </citation>
    <scope>IDENTIFICATION</scope>
</reference>
<reference evidence="4" key="1">
    <citation type="submission" date="2020-05" db="UniProtKB">
        <authorList>
            <consortium name="EnsemblMetazoa"/>
        </authorList>
    </citation>
    <scope>IDENTIFICATION</scope>
    <source>
        <strain evidence="4">BB02</strain>
    </source>
</reference>
<dbReference type="Gene3D" id="3.40.50.720">
    <property type="entry name" value="NAD(P)-binding Rossmann-like Domain"/>
    <property type="match status" value="1"/>
</dbReference>
<dbReference type="FunFam" id="3.40.50.720:FF:000047">
    <property type="entry name" value="NADP-dependent L-serine/L-allo-threonine dehydrogenase"/>
    <property type="match status" value="1"/>
</dbReference>
<proteinExistence type="inferred from homology"/>
<dbReference type="VEuPathDB" id="VectorBase:BGLB002663"/>
<dbReference type="AlphaFoldDB" id="A0A2C9JHP5"/>
<dbReference type="SUPFAM" id="SSF51735">
    <property type="entry name" value="NAD(P)-binding Rossmann-fold domains"/>
    <property type="match status" value="1"/>
</dbReference>
<dbReference type="PRINTS" id="PR00080">
    <property type="entry name" value="SDRFAMILY"/>
</dbReference>
<dbReference type="OMA" id="IYGATKW"/>
<gene>
    <name evidence="4" type="primary">106063212</name>
    <name evidence="7" type="synonym">LOC106063212</name>
</gene>
<dbReference type="PANTHER" id="PTHR43115:SF4">
    <property type="entry name" value="DEHYDROGENASE_REDUCTASE SDR FAMILY MEMBER 11"/>
    <property type="match status" value="1"/>
</dbReference>
<dbReference type="GeneID" id="106063212"/>
<name>A0A2C9JHP5_BIOGL</name>
<dbReference type="KEGG" id="bgt:106063212"/>
<sequence>MDKWTGRVALVTGASRGIGSSVARMLCQQGMVVVALARDIAELEAIAVDYKTNGFEGSLVPMKCDITQPDRISALLNTIRTDPDLEGVDVLINNAAVAFAEPLLSGNPDVWATMVKTNFLGPTILAQEVFKSMKEREVDDGHIIFVNSLSGHRLLPGNKDLHMYSATKFALRSIVEGLRLELRQLDSHIRVSSISPGVVETDIFKKLFDNDEEKTKKFLSERKYLTADDVANLILSIMSQPGHVQIHDLLVRSTEQIP</sequence>
<dbReference type="GO" id="GO:0016616">
    <property type="term" value="F:oxidoreductase activity, acting on the CH-OH group of donors, NAD or NADP as acceptor"/>
    <property type="evidence" value="ECO:0007669"/>
    <property type="project" value="UniProtKB-ARBA"/>
</dbReference>
<protein>
    <submittedName>
        <fullName evidence="7">Dehydrogenase/reductase SDR family member 11-like isoform X1</fullName>
    </submittedName>
</protein>
<comment type="similarity">
    <text evidence="1 3">Belongs to the short-chain dehydrogenases/reductases (SDR) family.</text>
</comment>
<evidence type="ECO:0000256" key="3">
    <source>
        <dbReference type="RuleBase" id="RU000363"/>
    </source>
</evidence>